<reference evidence="4 5" key="1">
    <citation type="submission" date="2019-06" db="EMBL/GenBank/DDBJ databases">
        <title>Genomics analysis of Aphanomyces spp. identifies a new class of oomycete effector associated with host adaptation.</title>
        <authorList>
            <person name="Gaulin E."/>
        </authorList>
    </citation>
    <scope>NUCLEOTIDE SEQUENCE [LARGE SCALE GENOMIC DNA]</scope>
    <source>
        <strain evidence="4 5">E</strain>
    </source>
</reference>
<evidence type="ECO:0000313" key="5">
    <source>
        <dbReference type="Proteomes" id="UP000469452"/>
    </source>
</evidence>
<dbReference type="InterPro" id="IPR027806">
    <property type="entry name" value="HARBI1_dom"/>
</dbReference>
<evidence type="ECO:0000256" key="1">
    <source>
        <dbReference type="ARBA" id="ARBA00001968"/>
    </source>
</evidence>
<comment type="cofactor">
    <cofactor evidence="1">
        <name>a divalent metal cation</name>
        <dbReference type="ChEBI" id="CHEBI:60240"/>
    </cofactor>
</comment>
<protein>
    <recommendedName>
        <fullName evidence="3">DDE Tnp4 domain-containing protein</fullName>
    </recommendedName>
</protein>
<dbReference type="GO" id="GO:0046872">
    <property type="term" value="F:metal ion binding"/>
    <property type="evidence" value="ECO:0007669"/>
    <property type="project" value="UniProtKB-KW"/>
</dbReference>
<dbReference type="EMBL" id="VJMI01020857">
    <property type="protein sequence ID" value="KAF0703204.1"/>
    <property type="molecule type" value="Genomic_DNA"/>
</dbReference>
<comment type="caution">
    <text evidence="4">The sequence shown here is derived from an EMBL/GenBank/DDBJ whole genome shotgun (WGS) entry which is preliminary data.</text>
</comment>
<sequence length="365" mass="41462">MVLSLDDVSALLVLAKTRKQRRLVATLLACTYIERPLIPAVRFHLTACTDANSIMDFRFDVDGVQKLGLLLGLPSVVITNSRNRVCRDEAMCIMLSRLAFPTRFYQMAKMFGRSDAVLCDIFLFVVNDIYDRWHDLLYFNLRLVRKQLDQYCAAIKKRGAPLDSVFGFIDGTKVAVSRISSSGSGDNLQRQVYSGHKRLHCLNYQAVTAPDGVCIHFFGPVEGRKHDTTMLRHSGLLEFFLQHRDLFLNKFIYGDPAYGISTFLLSGFKGNGLSSVQKEFKIMSMSRVRQSVEWNFKIMKSLWAFITYKDLSKIRLSPVAKVVCVAMLLTNCHCCHFGGNQISNYFDMQPPSLEEYLDTLEVALV</sequence>
<organism evidence="4 5">
    <name type="scientific">Aphanomyces astaci</name>
    <name type="common">Crayfish plague agent</name>
    <dbReference type="NCBI Taxonomy" id="112090"/>
    <lineage>
        <taxon>Eukaryota</taxon>
        <taxon>Sar</taxon>
        <taxon>Stramenopiles</taxon>
        <taxon>Oomycota</taxon>
        <taxon>Saprolegniomycetes</taxon>
        <taxon>Saprolegniales</taxon>
        <taxon>Verrucalvaceae</taxon>
        <taxon>Aphanomyces</taxon>
    </lineage>
</organism>
<keyword evidence="2" id="KW-0479">Metal-binding</keyword>
<dbReference type="PANTHER" id="PTHR34615">
    <property type="entry name" value="PX DOMAIN-CONTAINING PROTEIN"/>
    <property type="match status" value="1"/>
</dbReference>
<feature type="domain" description="DDE Tnp4" evidence="3">
    <location>
        <begin position="169"/>
        <end position="331"/>
    </location>
</feature>
<evidence type="ECO:0000259" key="3">
    <source>
        <dbReference type="Pfam" id="PF13359"/>
    </source>
</evidence>
<dbReference type="Pfam" id="PF13359">
    <property type="entry name" value="DDE_Tnp_4"/>
    <property type="match status" value="1"/>
</dbReference>
<gene>
    <name evidence="4" type="ORF">AaE_015494</name>
</gene>
<proteinExistence type="predicted"/>
<evidence type="ECO:0000313" key="4">
    <source>
        <dbReference type="EMBL" id="KAF0703204.1"/>
    </source>
</evidence>
<dbReference type="PANTHER" id="PTHR34615:SF1">
    <property type="entry name" value="PX DOMAIN-CONTAINING PROTEIN"/>
    <property type="match status" value="1"/>
</dbReference>
<dbReference type="VEuPathDB" id="FungiDB:H257_00376"/>
<evidence type="ECO:0000256" key="2">
    <source>
        <dbReference type="ARBA" id="ARBA00022723"/>
    </source>
</evidence>
<accession>A0A6A4Z068</accession>
<dbReference type="AlphaFoldDB" id="A0A6A4Z068"/>
<dbReference type="Proteomes" id="UP000469452">
    <property type="component" value="Unassembled WGS sequence"/>
</dbReference>
<name>A0A6A4Z068_APHAT</name>